<organism evidence="2 3">
    <name type="scientific">Adhaeribacter aerolatus</name>
    <dbReference type="NCBI Taxonomy" id="670289"/>
    <lineage>
        <taxon>Bacteria</taxon>
        <taxon>Pseudomonadati</taxon>
        <taxon>Bacteroidota</taxon>
        <taxon>Cytophagia</taxon>
        <taxon>Cytophagales</taxon>
        <taxon>Hymenobacteraceae</taxon>
        <taxon>Adhaeribacter</taxon>
    </lineage>
</organism>
<feature type="transmembrane region" description="Helical" evidence="1">
    <location>
        <begin position="120"/>
        <end position="141"/>
    </location>
</feature>
<evidence type="ECO:0000313" key="3">
    <source>
        <dbReference type="Proteomes" id="UP000321532"/>
    </source>
</evidence>
<protein>
    <submittedName>
        <fullName evidence="2">Uncharacterized protein</fullName>
    </submittedName>
</protein>
<proteinExistence type="predicted"/>
<keyword evidence="1" id="KW-0812">Transmembrane</keyword>
<dbReference type="Pfam" id="PF11667">
    <property type="entry name" value="DUF3267"/>
    <property type="match status" value="1"/>
</dbReference>
<feature type="transmembrane region" description="Helical" evidence="1">
    <location>
        <begin position="147"/>
        <end position="168"/>
    </location>
</feature>
<feature type="transmembrane region" description="Helical" evidence="1">
    <location>
        <begin position="61"/>
        <end position="88"/>
    </location>
</feature>
<dbReference type="Proteomes" id="UP000321532">
    <property type="component" value="Unassembled WGS sequence"/>
</dbReference>
<reference evidence="2 3" key="1">
    <citation type="submission" date="2019-07" db="EMBL/GenBank/DDBJ databases">
        <title>Whole genome shotgun sequence of Adhaeribacter aerolatus NBRC 106133.</title>
        <authorList>
            <person name="Hosoyama A."/>
            <person name="Uohara A."/>
            <person name="Ohji S."/>
            <person name="Ichikawa N."/>
        </authorList>
    </citation>
    <scope>NUCLEOTIDE SEQUENCE [LARGE SCALE GENOMIC DNA]</scope>
    <source>
        <strain evidence="2 3">NBRC 106133</strain>
    </source>
</reference>
<evidence type="ECO:0000313" key="2">
    <source>
        <dbReference type="EMBL" id="GEO04482.1"/>
    </source>
</evidence>
<name>A0A512AXN3_9BACT</name>
<gene>
    <name evidence="2" type="ORF">AAE02nite_21460</name>
</gene>
<dbReference type="InterPro" id="IPR021683">
    <property type="entry name" value="DUF3267"/>
</dbReference>
<keyword evidence="1" id="KW-1133">Transmembrane helix</keyword>
<evidence type="ECO:0000256" key="1">
    <source>
        <dbReference type="SAM" id="Phobius"/>
    </source>
</evidence>
<accession>A0A512AXN3</accession>
<keyword evidence="3" id="KW-1185">Reference proteome</keyword>
<dbReference type="EMBL" id="BJYS01000015">
    <property type="protein sequence ID" value="GEO04482.1"/>
    <property type="molecule type" value="Genomic_DNA"/>
</dbReference>
<dbReference type="AlphaFoldDB" id="A0A512AXN3"/>
<comment type="caution">
    <text evidence="2">The sequence shown here is derived from an EMBL/GenBank/DDBJ whole genome shotgun (WGS) entry which is preliminary data.</text>
</comment>
<keyword evidence="1" id="KW-0472">Membrane</keyword>
<sequence length="194" mass="21715">MLKTEQYHTEELTIDATKAQMLALIYVVPFIILFGVPYFLLWGHTITKTVLKNLLAEPGLWAIPLFLGVLLGGIVIHELIHGITWACFAPRGYKSIRYGVLWKSLTPYCHCQEPLKLKHYLIGGTMPGLILGILPALISLVTGSFTLFLFGLFFTVAAGGDFLMVAILRNESFDNLVQDHSSKIGCYIYKPIRE</sequence>
<feature type="transmembrane region" description="Helical" evidence="1">
    <location>
        <begin position="21"/>
        <end position="41"/>
    </location>
</feature>
<dbReference type="RefSeq" id="WP_146897753.1">
    <property type="nucleotide sequence ID" value="NZ_BJYS01000015.1"/>
</dbReference>
<dbReference type="OrthoDB" id="9789112at2"/>